<dbReference type="PANTHER" id="PTHR36849">
    <property type="entry name" value="CYTOPLASMIC PROTEIN-RELATED"/>
    <property type="match status" value="1"/>
</dbReference>
<accession>A0A1I3XGN9</accession>
<reference evidence="2" key="1">
    <citation type="submission" date="2016-10" db="EMBL/GenBank/DDBJ databases">
        <authorList>
            <person name="Varghese N."/>
            <person name="Submissions S."/>
        </authorList>
    </citation>
    <scope>NUCLEOTIDE SEQUENCE [LARGE SCALE GENOMIC DNA]</scope>
    <source>
        <strain evidence="2">Nm69</strain>
    </source>
</reference>
<name>A0A1I3XGN9_9PROT</name>
<dbReference type="Proteomes" id="UP000199533">
    <property type="component" value="Unassembled WGS sequence"/>
</dbReference>
<sequence length="126" mass="14804">MNDKRSVVRIKRVYETPEQADGHRILVDRLWPRGLSKQKAKVDVWIKEIAPSTELRRWYGHDPNKWAEFKNRYIAELKANPDPVETVLSEIREGIVTFLYSAKETRMNNAFVLRDYIASIMDDKAV</sequence>
<evidence type="ECO:0000313" key="1">
    <source>
        <dbReference type="EMBL" id="SFK18226.1"/>
    </source>
</evidence>
<dbReference type="OrthoDB" id="9790745at2"/>
<organism evidence="1 2">
    <name type="scientific">Nitrosomonas aestuarii</name>
    <dbReference type="NCBI Taxonomy" id="52441"/>
    <lineage>
        <taxon>Bacteria</taxon>
        <taxon>Pseudomonadati</taxon>
        <taxon>Pseudomonadota</taxon>
        <taxon>Betaproteobacteria</taxon>
        <taxon>Nitrosomonadales</taxon>
        <taxon>Nitrosomonadaceae</taxon>
        <taxon>Nitrosomonas</taxon>
    </lineage>
</organism>
<dbReference type="InterPro" id="IPR052552">
    <property type="entry name" value="YeaO-like"/>
</dbReference>
<dbReference type="RefSeq" id="WP_090696578.1">
    <property type="nucleotide sequence ID" value="NZ_FOSP01000001.1"/>
</dbReference>
<gene>
    <name evidence="1" type="ORF">SAMN05216302_1001265</name>
</gene>
<dbReference type="Pfam" id="PF22752">
    <property type="entry name" value="DUF488-N3i"/>
    <property type="match status" value="1"/>
</dbReference>
<dbReference type="STRING" id="52441.SAMN05216302_1001265"/>
<dbReference type="PANTHER" id="PTHR36849:SF1">
    <property type="entry name" value="CYTOPLASMIC PROTEIN"/>
    <property type="match status" value="1"/>
</dbReference>
<dbReference type="AlphaFoldDB" id="A0A1I3XGN9"/>
<proteinExistence type="predicted"/>
<protein>
    <submittedName>
        <fullName evidence="1">Uncharacterized conserved protein YeaO, DUF488 family</fullName>
    </submittedName>
</protein>
<evidence type="ECO:0000313" key="2">
    <source>
        <dbReference type="Proteomes" id="UP000199533"/>
    </source>
</evidence>
<dbReference type="EMBL" id="FOSP01000001">
    <property type="protein sequence ID" value="SFK18226.1"/>
    <property type="molecule type" value="Genomic_DNA"/>
</dbReference>
<keyword evidence="2" id="KW-1185">Reference proteome</keyword>